<dbReference type="EMBL" id="JAHZSS010000011">
    <property type="protein sequence ID" value="MBW8191488.1"/>
    <property type="molecule type" value="Genomic_DNA"/>
</dbReference>
<dbReference type="RefSeq" id="WP_220104168.1">
    <property type="nucleotide sequence ID" value="NZ_JAHZSS010000011.1"/>
</dbReference>
<organism evidence="2 3">
    <name type="scientific">Neiella holothuriorum</name>
    <dbReference type="NCBI Taxonomy" id="2870530"/>
    <lineage>
        <taxon>Bacteria</taxon>
        <taxon>Pseudomonadati</taxon>
        <taxon>Pseudomonadota</taxon>
        <taxon>Gammaproteobacteria</taxon>
        <taxon>Alteromonadales</taxon>
        <taxon>Echinimonadaceae</taxon>
        <taxon>Neiella</taxon>
    </lineage>
</organism>
<sequence>MKKVLDWSNYHDQGLGDAYADIPKIGGDFAKAVSVCIRSGVCQEPNNRGLMCPSFRLSDDPNLSPGGRVQILKRLLNDSEDSLISNAALAESLEHCVSCKGCKRECENNLDMAAIKAEYLAQQRQRGMRSWRSWLFAEFPYLLYRYPVLATLIRLRNRSALLAKLVAKIFKVNGSIPLPEPAKKPYRDSEAQLARNKLFEEMDCRANSVVVLVDSFTALFNPQVAHDAVDVLTAAGYLVITVQPRIAGASRLIDSGRSLFSQGYIERAQQQAHGLVKVLQPYLSRDLKIVGLEPSALLMLRDEFLMMHLGEQAQLLAKQSLLFEEFLAREKHAGRFQLALRAAATKSHVLVHGHCHQKAVGAMKSMRKALRLIPELNFSFIEASCCGMAGSYGLEHEHAKQSLAMAEQGLLPALDAAPQSEVVCNGFSCSHQIFALRVRQPVHLASLLARHIKNRP</sequence>
<feature type="domain" description="4Fe-4S ferredoxin-type" evidence="1">
    <location>
        <begin position="33"/>
        <end position="109"/>
    </location>
</feature>
<evidence type="ECO:0000259" key="1">
    <source>
        <dbReference type="Pfam" id="PF13183"/>
    </source>
</evidence>
<reference evidence="2" key="1">
    <citation type="submission" date="2021-07" db="EMBL/GenBank/DDBJ databases">
        <title>Neiella marina sp. nov., isolated from the intestinal content of sea cucumber Apostichopus japonicus.</title>
        <authorList>
            <person name="Bai X."/>
        </authorList>
    </citation>
    <scope>NUCLEOTIDE SEQUENCE</scope>
    <source>
        <strain evidence="2">126</strain>
    </source>
</reference>
<evidence type="ECO:0000313" key="3">
    <source>
        <dbReference type="Proteomes" id="UP001166251"/>
    </source>
</evidence>
<dbReference type="Pfam" id="PF13183">
    <property type="entry name" value="Fer4_8"/>
    <property type="match status" value="1"/>
</dbReference>
<dbReference type="InterPro" id="IPR017896">
    <property type="entry name" value="4Fe4S_Fe-S-bd"/>
</dbReference>
<proteinExistence type="predicted"/>
<gene>
    <name evidence="2" type="ORF">K0504_10610</name>
</gene>
<dbReference type="Gene3D" id="1.10.1060.10">
    <property type="entry name" value="Alpha-helical ferredoxin"/>
    <property type="match status" value="1"/>
</dbReference>
<dbReference type="InterPro" id="IPR009051">
    <property type="entry name" value="Helical_ferredxn"/>
</dbReference>
<protein>
    <submittedName>
        <fullName evidence="2">(Fe-S)-binding protein</fullName>
    </submittedName>
</protein>
<name>A0ABS7EGQ6_9GAMM</name>
<dbReference type="PANTHER" id="PTHR32479">
    <property type="entry name" value="GLYCOLATE OXIDASE IRON-SULFUR SUBUNIT"/>
    <property type="match status" value="1"/>
</dbReference>
<comment type="caution">
    <text evidence="2">The sequence shown here is derived from an EMBL/GenBank/DDBJ whole genome shotgun (WGS) entry which is preliminary data.</text>
</comment>
<accession>A0ABS7EGQ6</accession>
<dbReference type="SUPFAM" id="SSF46548">
    <property type="entry name" value="alpha-helical ferredoxin"/>
    <property type="match status" value="1"/>
</dbReference>
<keyword evidence="3" id="KW-1185">Reference proteome</keyword>
<dbReference type="Proteomes" id="UP001166251">
    <property type="component" value="Unassembled WGS sequence"/>
</dbReference>
<dbReference type="PANTHER" id="PTHR32479:SF19">
    <property type="entry name" value="ANAEROBIC GLYCEROL-3-PHOSPHATE DEHYDROGENASE SUBUNIT C"/>
    <property type="match status" value="1"/>
</dbReference>
<evidence type="ECO:0000313" key="2">
    <source>
        <dbReference type="EMBL" id="MBW8191488.1"/>
    </source>
</evidence>